<dbReference type="InterPro" id="IPR052895">
    <property type="entry name" value="HetReg/Transcr_Mod"/>
</dbReference>
<evidence type="ECO:0000313" key="3">
    <source>
        <dbReference type="Proteomes" id="UP000800094"/>
    </source>
</evidence>
<organism evidence="2 3">
    <name type="scientific">Trematosphaeria pertusa</name>
    <dbReference type="NCBI Taxonomy" id="390896"/>
    <lineage>
        <taxon>Eukaryota</taxon>
        <taxon>Fungi</taxon>
        <taxon>Dikarya</taxon>
        <taxon>Ascomycota</taxon>
        <taxon>Pezizomycotina</taxon>
        <taxon>Dothideomycetes</taxon>
        <taxon>Pleosporomycetidae</taxon>
        <taxon>Pleosporales</taxon>
        <taxon>Massarineae</taxon>
        <taxon>Trematosphaeriaceae</taxon>
        <taxon>Trematosphaeria</taxon>
    </lineage>
</organism>
<dbReference type="InterPro" id="IPR010730">
    <property type="entry name" value="HET"/>
</dbReference>
<name>A0A6A6ITG9_9PLEO</name>
<dbReference type="GeneID" id="54574188"/>
<dbReference type="PANTHER" id="PTHR24148">
    <property type="entry name" value="ANKYRIN REPEAT DOMAIN-CONTAINING PROTEIN 39 HOMOLOG-RELATED"/>
    <property type="match status" value="1"/>
</dbReference>
<dbReference type="OrthoDB" id="194358at2759"/>
<reference evidence="2" key="1">
    <citation type="journal article" date="2020" name="Stud. Mycol.">
        <title>101 Dothideomycetes genomes: a test case for predicting lifestyles and emergence of pathogens.</title>
        <authorList>
            <person name="Haridas S."/>
            <person name="Albert R."/>
            <person name="Binder M."/>
            <person name="Bloem J."/>
            <person name="Labutti K."/>
            <person name="Salamov A."/>
            <person name="Andreopoulos B."/>
            <person name="Baker S."/>
            <person name="Barry K."/>
            <person name="Bills G."/>
            <person name="Bluhm B."/>
            <person name="Cannon C."/>
            <person name="Castanera R."/>
            <person name="Culley D."/>
            <person name="Daum C."/>
            <person name="Ezra D."/>
            <person name="Gonzalez J."/>
            <person name="Henrissat B."/>
            <person name="Kuo A."/>
            <person name="Liang C."/>
            <person name="Lipzen A."/>
            <person name="Lutzoni F."/>
            <person name="Magnuson J."/>
            <person name="Mondo S."/>
            <person name="Nolan M."/>
            <person name="Ohm R."/>
            <person name="Pangilinan J."/>
            <person name="Park H.-J."/>
            <person name="Ramirez L."/>
            <person name="Alfaro M."/>
            <person name="Sun H."/>
            <person name="Tritt A."/>
            <person name="Yoshinaga Y."/>
            <person name="Zwiers L.-H."/>
            <person name="Turgeon B."/>
            <person name="Goodwin S."/>
            <person name="Spatafora J."/>
            <person name="Crous P."/>
            <person name="Grigoriev I."/>
        </authorList>
    </citation>
    <scope>NUCLEOTIDE SEQUENCE</scope>
    <source>
        <strain evidence="2">CBS 122368</strain>
    </source>
</reference>
<dbReference type="Pfam" id="PF06985">
    <property type="entry name" value="HET"/>
    <property type="match status" value="1"/>
</dbReference>
<evidence type="ECO:0000313" key="2">
    <source>
        <dbReference type="EMBL" id="KAF2253815.1"/>
    </source>
</evidence>
<dbReference type="AlphaFoldDB" id="A0A6A6ITG9"/>
<dbReference type="RefSeq" id="XP_033688819.1">
    <property type="nucleotide sequence ID" value="XM_033820858.1"/>
</dbReference>
<gene>
    <name evidence="2" type="ORF">BU26DRAFT_230276</name>
</gene>
<dbReference type="PANTHER" id="PTHR24148:SF73">
    <property type="entry name" value="HET DOMAIN PROTEIN (AFU_ORTHOLOGUE AFUA_8G01020)"/>
    <property type="match status" value="1"/>
</dbReference>
<proteinExistence type="predicted"/>
<protein>
    <submittedName>
        <fullName evidence="2">HET-domain-containing protein</fullName>
    </submittedName>
</protein>
<dbReference type="Proteomes" id="UP000800094">
    <property type="component" value="Unassembled WGS sequence"/>
</dbReference>
<accession>A0A6A6ITG9</accession>
<sequence length="376" mass="42042">MGRRGPKSAALSGIRTLPRRISSRLIHRAHNSPHIQKTLDPDCPACDPSLYEPLAFESSIRFLTLRAASSKETQIACTLEVHDLAKGIPKYVALSYVWGPAFTKAKISVNGQQFDVSPNLFEALRHIRRRHSDLVVWIDAICINQADILERNHQVALMRRIYSGADYVIAWLGAATPDLDWDEPDAVVRDLASRTYWSRVWIIQEFVLGRAVVLQCGDMCLRCEDLDWLSEPPAVESLQMINIIIIRKFYSCNTSALTLANALAIAYFSNATDVRDKVYGILGLFNSHQVLKRLKPDYNLSPCEVFCLAIRAVREIESNGSSSTMEGSSIISDSDPQVTVDRFHDRASCDGKCGSGNLISLLHGMRYIGPFNWCPS</sequence>
<keyword evidence="3" id="KW-1185">Reference proteome</keyword>
<evidence type="ECO:0000259" key="1">
    <source>
        <dbReference type="Pfam" id="PF06985"/>
    </source>
</evidence>
<feature type="domain" description="Heterokaryon incompatibility" evidence="1">
    <location>
        <begin position="91"/>
        <end position="178"/>
    </location>
</feature>
<dbReference type="EMBL" id="ML987191">
    <property type="protein sequence ID" value="KAF2253815.1"/>
    <property type="molecule type" value="Genomic_DNA"/>
</dbReference>